<evidence type="ECO:0000313" key="2">
    <source>
        <dbReference type="EMBL" id="KKY15228.1"/>
    </source>
</evidence>
<dbReference type="SUPFAM" id="SSF53098">
    <property type="entry name" value="Ribonuclease H-like"/>
    <property type="match status" value="1"/>
</dbReference>
<dbReference type="CDD" id="cd09276">
    <property type="entry name" value="Rnase_HI_RT_non_LTR"/>
    <property type="match status" value="1"/>
</dbReference>
<proteinExistence type="predicted"/>
<evidence type="ECO:0000313" key="3">
    <source>
        <dbReference type="Proteomes" id="UP000034182"/>
    </source>
</evidence>
<reference evidence="2 3" key="1">
    <citation type="submission" date="2015-03" db="EMBL/GenBank/DDBJ databases">
        <authorList>
            <person name="Morales-Cruz A."/>
            <person name="Amrine K.C."/>
            <person name="Cantu D."/>
        </authorList>
    </citation>
    <scope>NUCLEOTIDE SEQUENCE [LARGE SCALE GENOMIC DNA]</scope>
    <source>
        <strain evidence="2">DS831</strain>
    </source>
</reference>
<sequence>MAAPDALPLQSFLHLWESTGARSLPPPYPDRALTPDTAAVREKELEIIDLLTPITIQQEPAEALLPPSIPPSASPPFRYTIEQKQEILDHLIQYTVALRVIRAQAQKEEQEHEQEQEQEQDQVQDDAATPPPRRPTTPNHGDPPAPPTNTPIAYDPRRAPSGTIRGTAVVRPARAAAIAFAKRFSAADDTGILAVFTDGSASPSINADSHDRFCGAAVVYCDGATGEWVERGYAVPPHQGRSSVNAELFATGRGLRDAKAYIIKHREEAMARDGGGGGRNDNTTTTNNSSIMMIHTLYVFSDLQTLLTESVVERIARGAWTKVDYWLLHEFLRLDAELADLGVRVEYHWVPGHAGVEGNERVDRVAAAARPDRMYPDVFVVLPPLPPLSHEEQVRRCELNRERKRKMEEESGELDAEDKGKRARRRRR</sequence>
<gene>
    <name evidence="2" type="ORF">UCDDS831_g07769</name>
</gene>
<dbReference type="EMBL" id="LAQI01000199">
    <property type="protein sequence ID" value="KKY15228.1"/>
    <property type="molecule type" value="Genomic_DNA"/>
</dbReference>
<dbReference type="Proteomes" id="UP000034182">
    <property type="component" value="Unassembled WGS sequence"/>
</dbReference>
<dbReference type="GO" id="GO:0003676">
    <property type="term" value="F:nucleic acid binding"/>
    <property type="evidence" value="ECO:0007669"/>
    <property type="project" value="InterPro"/>
</dbReference>
<organism evidence="2 3">
    <name type="scientific">Diplodia seriata</name>
    <dbReference type="NCBI Taxonomy" id="420778"/>
    <lineage>
        <taxon>Eukaryota</taxon>
        <taxon>Fungi</taxon>
        <taxon>Dikarya</taxon>
        <taxon>Ascomycota</taxon>
        <taxon>Pezizomycotina</taxon>
        <taxon>Dothideomycetes</taxon>
        <taxon>Dothideomycetes incertae sedis</taxon>
        <taxon>Botryosphaeriales</taxon>
        <taxon>Botryosphaeriaceae</taxon>
        <taxon>Diplodia</taxon>
    </lineage>
</organism>
<dbReference type="Gene3D" id="3.30.420.10">
    <property type="entry name" value="Ribonuclease H-like superfamily/Ribonuclease H"/>
    <property type="match status" value="1"/>
</dbReference>
<name>A0A0G2FTK4_9PEZI</name>
<protein>
    <submittedName>
        <fullName evidence="2">Uncharacterized protein</fullName>
    </submittedName>
</protein>
<dbReference type="InterPro" id="IPR036397">
    <property type="entry name" value="RNaseH_sf"/>
</dbReference>
<dbReference type="AlphaFoldDB" id="A0A0G2FTK4"/>
<feature type="compositionally biased region" description="Basic and acidic residues" evidence="1">
    <location>
        <begin position="391"/>
        <end position="409"/>
    </location>
</feature>
<accession>A0A0G2FTK4</accession>
<feature type="region of interest" description="Disordered" evidence="1">
    <location>
        <begin position="107"/>
        <end position="166"/>
    </location>
</feature>
<reference evidence="2 3" key="2">
    <citation type="submission" date="2015-05" db="EMBL/GenBank/DDBJ databases">
        <title>Distinctive expansion of gene families associated with plant cell wall degradation and secondary metabolism in the genomes of grapevine trunk pathogens.</title>
        <authorList>
            <person name="Lawrence D.P."/>
            <person name="Travadon R."/>
            <person name="Rolshausen P.E."/>
            <person name="Baumgartner K."/>
        </authorList>
    </citation>
    <scope>NUCLEOTIDE SEQUENCE [LARGE SCALE GENOMIC DNA]</scope>
    <source>
        <strain evidence="2">DS831</strain>
    </source>
</reference>
<evidence type="ECO:0000256" key="1">
    <source>
        <dbReference type="SAM" id="MobiDB-lite"/>
    </source>
</evidence>
<feature type="compositionally biased region" description="Pro residues" evidence="1">
    <location>
        <begin position="129"/>
        <end position="149"/>
    </location>
</feature>
<dbReference type="InterPro" id="IPR012337">
    <property type="entry name" value="RNaseH-like_sf"/>
</dbReference>
<feature type="region of interest" description="Disordered" evidence="1">
    <location>
        <begin position="391"/>
        <end position="428"/>
    </location>
</feature>
<comment type="caution">
    <text evidence="2">The sequence shown here is derived from an EMBL/GenBank/DDBJ whole genome shotgun (WGS) entry which is preliminary data.</text>
</comment>